<keyword evidence="1" id="KW-1133">Transmembrane helix</keyword>
<dbReference type="Proteomes" id="UP000310506">
    <property type="component" value="Unassembled WGS sequence"/>
</dbReference>
<keyword evidence="3" id="KW-1185">Reference proteome</keyword>
<dbReference type="Pfam" id="PF09946">
    <property type="entry name" value="DUF2178"/>
    <property type="match status" value="1"/>
</dbReference>
<evidence type="ECO:0000313" key="2">
    <source>
        <dbReference type="EMBL" id="THB61547.1"/>
    </source>
</evidence>
<dbReference type="InterPro" id="IPR019235">
    <property type="entry name" value="DUF2178_TM"/>
</dbReference>
<feature type="transmembrane region" description="Helical" evidence="1">
    <location>
        <begin position="46"/>
        <end position="69"/>
    </location>
</feature>
<protein>
    <submittedName>
        <fullName evidence="2">Uncharacterized protein</fullName>
    </submittedName>
</protein>
<organism evidence="2 3">
    <name type="scientific">Vagococcus silagei</name>
    <dbReference type="NCBI Taxonomy" id="2508885"/>
    <lineage>
        <taxon>Bacteria</taxon>
        <taxon>Bacillati</taxon>
        <taxon>Bacillota</taxon>
        <taxon>Bacilli</taxon>
        <taxon>Lactobacillales</taxon>
        <taxon>Enterococcaceae</taxon>
        <taxon>Vagococcus</taxon>
    </lineage>
</organism>
<keyword evidence="1" id="KW-0472">Membrane</keyword>
<name>A0A4S3B5G4_9ENTE</name>
<feature type="transmembrane region" description="Helical" evidence="1">
    <location>
        <begin position="89"/>
        <end position="109"/>
    </location>
</feature>
<keyword evidence="1" id="KW-0812">Transmembrane</keyword>
<comment type="caution">
    <text evidence="2">The sequence shown here is derived from an EMBL/GenBank/DDBJ whole genome shotgun (WGS) entry which is preliminary data.</text>
</comment>
<sequence>MMNNENLIIWFLALLSILGYATMLYENKNRAANQNDERWQMITAKANTMTLYSIWFLLLPIALISLVTYTGFTGSLASFNDILKKNSALFMLGVLFVLPFLIAVLRIIFLTKYNREL</sequence>
<reference evidence="2 3" key="1">
    <citation type="submission" date="2019-01" db="EMBL/GenBank/DDBJ databases">
        <title>Vagococcus silagei sp. nov. isolated from brewer's grain.</title>
        <authorList>
            <person name="Guu J.-R."/>
        </authorList>
    </citation>
    <scope>NUCLEOTIDE SEQUENCE [LARGE SCALE GENOMIC DNA]</scope>
    <source>
        <strain evidence="2 3">2B-2</strain>
    </source>
</reference>
<dbReference type="AlphaFoldDB" id="A0A4S3B5G4"/>
<feature type="transmembrane region" description="Helical" evidence="1">
    <location>
        <begin position="6"/>
        <end position="25"/>
    </location>
</feature>
<dbReference type="EMBL" id="SDGV01000011">
    <property type="protein sequence ID" value="THB61547.1"/>
    <property type="molecule type" value="Genomic_DNA"/>
</dbReference>
<evidence type="ECO:0000256" key="1">
    <source>
        <dbReference type="SAM" id="Phobius"/>
    </source>
</evidence>
<evidence type="ECO:0000313" key="3">
    <source>
        <dbReference type="Proteomes" id="UP000310506"/>
    </source>
</evidence>
<accession>A0A4S3B5G4</accession>
<proteinExistence type="predicted"/>
<gene>
    <name evidence="2" type="ORF">ESZ54_04830</name>
</gene>